<feature type="signal peptide" evidence="1">
    <location>
        <begin position="1"/>
        <end position="28"/>
    </location>
</feature>
<name>A0A8J3PU46_9ACTN</name>
<keyword evidence="1" id="KW-0732">Signal</keyword>
<evidence type="ECO:0000313" key="3">
    <source>
        <dbReference type="Proteomes" id="UP000630097"/>
    </source>
</evidence>
<proteinExistence type="predicted"/>
<feature type="chain" id="PRO_5035226115" description="Secreted protein" evidence="1">
    <location>
        <begin position="29"/>
        <end position="108"/>
    </location>
</feature>
<keyword evidence="3" id="KW-1185">Reference proteome</keyword>
<dbReference type="Proteomes" id="UP000630097">
    <property type="component" value="Unassembled WGS sequence"/>
</dbReference>
<organism evidence="2 3">
    <name type="scientific">Planotetraspora kaengkrachanensis</name>
    <dbReference type="NCBI Taxonomy" id="575193"/>
    <lineage>
        <taxon>Bacteria</taxon>
        <taxon>Bacillati</taxon>
        <taxon>Actinomycetota</taxon>
        <taxon>Actinomycetes</taxon>
        <taxon>Streptosporangiales</taxon>
        <taxon>Streptosporangiaceae</taxon>
        <taxon>Planotetraspora</taxon>
    </lineage>
</organism>
<sequence>MVVAARLLALTTAALTLSGFVATPQASANGGKARQGSRVSFFPNEHGPVWNHNHGRHNQNAPAINSPTTVTGVQQVSSVSENTNTQSGFCKAGTKFCKISQKLFFRRR</sequence>
<evidence type="ECO:0008006" key="4">
    <source>
        <dbReference type="Google" id="ProtNLM"/>
    </source>
</evidence>
<comment type="caution">
    <text evidence="2">The sequence shown here is derived from an EMBL/GenBank/DDBJ whole genome shotgun (WGS) entry which is preliminary data.</text>
</comment>
<dbReference type="AlphaFoldDB" id="A0A8J3PU46"/>
<dbReference type="EMBL" id="BONV01000018">
    <property type="protein sequence ID" value="GIG81091.1"/>
    <property type="molecule type" value="Genomic_DNA"/>
</dbReference>
<gene>
    <name evidence="2" type="ORF">Pka01_42180</name>
</gene>
<evidence type="ECO:0000256" key="1">
    <source>
        <dbReference type="SAM" id="SignalP"/>
    </source>
</evidence>
<reference evidence="2 3" key="1">
    <citation type="submission" date="2021-01" db="EMBL/GenBank/DDBJ databases">
        <title>Whole genome shotgun sequence of Planotetraspora kaengkrachanensis NBRC 104272.</title>
        <authorList>
            <person name="Komaki H."/>
            <person name="Tamura T."/>
        </authorList>
    </citation>
    <scope>NUCLEOTIDE SEQUENCE [LARGE SCALE GENOMIC DNA]</scope>
    <source>
        <strain evidence="2 3">NBRC 104272</strain>
    </source>
</reference>
<protein>
    <recommendedName>
        <fullName evidence="4">Secreted protein</fullName>
    </recommendedName>
</protein>
<accession>A0A8J3PU46</accession>
<evidence type="ECO:0000313" key="2">
    <source>
        <dbReference type="EMBL" id="GIG81091.1"/>
    </source>
</evidence>